<keyword evidence="2" id="KW-1185">Reference proteome</keyword>
<dbReference type="AlphaFoldDB" id="A0AAP0BLZ3"/>
<accession>A0AAP0BLZ3</accession>
<name>A0AAP0BLZ3_9ASPA</name>
<evidence type="ECO:0000313" key="1">
    <source>
        <dbReference type="EMBL" id="KAK8942888.1"/>
    </source>
</evidence>
<organism evidence="1 2">
    <name type="scientific">Platanthera zijinensis</name>
    <dbReference type="NCBI Taxonomy" id="2320716"/>
    <lineage>
        <taxon>Eukaryota</taxon>
        <taxon>Viridiplantae</taxon>
        <taxon>Streptophyta</taxon>
        <taxon>Embryophyta</taxon>
        <taxon>Tracheophyta</taxon>
        <taxon>Spermatophyta</taxon>
        <taxon>Magnoliopsida</taxon>
        <taxon>Liliopsida</taxon>
        <taxon>Asparagales</taxon>
        <taxon>Orchidaceae</taxon>
        <taxon>Orchidoideae</taxon>
        <taxon>Orchideae</taxon>
        <taxon>Orchidinae</taxon>
        <taxon>Platanthera</taxon>
    </lineage>
</organism>
<comment type="caution">
    <text evidence="1">The sequence shown here is derived from an EMBL/GenBank/DDBJ whole genome shotgun (WGS) entry which is preliminary data.</text>
</comment>
<sequence>MKRNIGSGRNRGGLYYLDLQPSSSQALSCATVTPDVYPFYKLVCDVCDRSKHARHSSSHDCFFSHNLSVFVKKEE</sequence>
<dbReference type="EMBL" id="JBBWWQ010000007">
    <property type="protein sequence ID" value="KAK8942888.1"/>
    <property type="molecule type" value="Genomic_DNA"/>
</dbReference>
<proteinExistence type="predicted"/>
<protein>
    <submittedName>
        <fullName evidence="1">Uncharacterized protein</fullName>
    </submittedName>
</protein>
<reference evidence="1 2" key="1">
    <citation type="journal article" date="2022" name="Nat. Plants">
        <title>Genomes of leafy and leafless Platanthera orchids illuminate the evolution of mycoheterotrophy.</title>
        <authorList>
            <person name="Li M.H."/>
            <person name="Liu K.W."/>
            <person name="Li Z."/>
            <person name="Lu H.C."/>
            <person name="Ye Q.L."/>
            <person name="Zhang D."/>
            <person name="Wang J.Y."/>
            <person name="Li Y.F."/>
            <person name="Zhong Z.M."/>
            <person name="Liu X."/>
            <person name="Yu X."/>
            <person name="Liu D.K."/>
            <person name="Tu X.D."/>
            <person name="Liu B."/>
            <person name="Hao Y."/>
            <person name="Liao X.Y."/>
            <person name="Jiang Y.T."/>
            <person name="Sun W.H."/>
            <person name="Chen J."/>
            <person name="Chen Y.Q."/>
            <person name="Ai Y."/>
            <person name="Zhai J.W."/>
            <person name="Wu S.S."/>
            <person name="Zhou Z."/>
            <person name="Hsiao Y.Y."/>
            <person name="Wu W.L."/>
            <person name="Chen Y.Y."/>
            <person name="Lin Y.F."/>
            <person name="Hsu J.L."/>
            <person name="Li C.Y."/>
            <person name="Wang Z.W."/>
            <person name="Zhao X."/>
            <person name="Zhong W.Y."/>
            <person name="Ma X.K."/>
            <person name="Ma L."/>
            <person name="Huang J."/>
            <person name="Chen G.Z."/>
            <person name="Huang M.Z."/>
            <person name="Huang L."/>
            <person name="Peng D.H."/>
            <person name="Luo Y.B."/>
            <person name="Zou S.Q."/>
            <person name="Chen S.P."/>
            <person name="Lan S."/>
            <person name="Tsai W.C."/>
            <person name="Van de Peer Y."/>
            <person name="Liu Z.J."/>
        </authorList>
    </citation>
    <scope>NUCLEOTIDE SEQUENCE [LARGE SCALE GENOMIC DNA]</scope>
    <source>
        <strain evidence="1">Lor287</strain>
    </source>
</reference>
<gene>
    <name evidence="1" type="ORF">KSP39_PZI008962</name>
</gene>
<dbReference type="Proteomes" id="UP001418222">
    <property type="component" value="Unassembled WGS sequence"/>
</dbReference>
<evidence type="ECO:0000313" key="2">
    <source>
        <dbReference type="Proteomes" id="UP001418222"/>
    </source>
</evidence>